<sequence>MTEGPAVQGLIRYRLVGSHPRSSPAAFELGLYCCGSASTSSGPAMSNAAVQQRVEEENAQQCYLFYSTNFP</sequence>
<accession>A0A0V1MLU7</accession>
<evidence type="ECO:0000313" key="1">
    <source>
        <dbReference type="EMBL" id="KRZ72496.1"/>
    </source>
</evidence>
<dbReference type="EMBL" id="JYDO01000078">
    <property type="protein sequence ID" value="KRZ72496.1"/>
    <property type="molecule type" value="Genomic_DNA"/>
</dbReference>
<protein>
    <submittedName>
        <fullName evidence="1">Uncharacterized protein</fullName>
    </submittedName>
</protein>
<name>A0A0V1MLU7_9BILA</name>
<dbReference type="Proteomes" id="UP000054843">
    <property type="component" value="Unassembled WGS sequence"/>
</dbReference>
<comment type="caution">
    <text evidence="1">The sequence shown here is derived from an EMBL/GenBank/DDBJ whole genome shotgun (WGS) entry which is preliminary data.</text>
</comment>
<keyword evidence="2" id="KW-1185">Reference proteome</keyword>
<proteinExistence type="predicted"/>
<evidence type="ECO:0000313" key="2">
    <source>
        <dbReference type="Proteomes" id="UP000054843"/>
    </source>
</evidence>
<reference evidence="1 2" key="1">
    <citation type="submission" date="2015-01" db="EMBL/GenBank/DDBJ databases">
        <title>Evolution of Trichinella species and genotypes.</title>
        <authorList>
            <person name="Korhonen P.K."/>
            <person name="Edoardo P."/>
            <person name="Giuseppe L.R."/>
            <person name="Gasser R.B."/>
        </authorList>
    </citation>
    <scope>NUCLEOTIDE SEQUENCE [LARGE SCALE GENOMIC DNA]</scope>
    <source>
        <strain evidence="1">ISS1980</strain>
    </source>
</reference>
<organism evidence="1 2">
    <name type="scientific">Trichinella papuae</name>
    <dbReference type="NCBI Taxonomy" id="268474"/>
    <lineage>
        <taxon>Eukaryota</taxon>
        <taxon>Metazoa</taxon>
        <taxon>Ecdysozoa</taxon>
        <taxon>Nematoda</taxon>
        <taxon>Enoplea</taxon>
        <taxon>Dorylaimia</taxon>
        <taxon>Trichinellida</taxon>
        <taxon>Trichinellidae</taxon>
        <taxon>Trichinella</taxon>
    </lineage>
</organism>
<dbReference type="AlphaFoldDB" id="A0A0V1MLU7"/>
<gene>
    <name evidence="1" type="ORF">T10_13616</name>
</gene>